<dbReference type="GO" id="GO:0000166">
    <property type="term" value="F:nucleotide binding"/>
    <property type="evidence" value="ECO:0007669"/>
    <property type="project" value="UniProtKB-KW"/>
</dbReference>
<evidence type="ECO:0000256" key="2">
    <source>
        <dbReference type="ARBA" id="ARBA00022741"/>
    </source>
</evidence>
<dbReference type="CDD" id="cd00882">
    <property type="entry name" value="Ras_like_GTPase"/>
    <property type="match status" value="1"/>
</dbReference>
<evidence type="ECO:0000313" key="6">
    <source>
        <dbReference type="Proteomes" id="UP001529510"/>
    </source>
</evidence>
<name>A0ABD0P675_CIRMR</name>
<organism evidence="5 6">
    <name type="scientific">Cirrhinus mrigala</name>
    <name type="common">Mrigala</name>
    <dbReference type="NCBI Taxonomy" id="683832"/>
    <lineage>
        <taxon>Eukaryota</taxon>
        <taxon>Metazoa</taxon>
        <taxon>Chordata</taxon>
        <taxon>Craniata</taxon>
        <taxon>Vertebrata</taxon>
        <taxon>Euteleostomi</taxon>
        <taxon>Actinopterygii</taxon>
        <taxon>Neopterygii</taxon>
        <taxon>Teleostei</taxon>
        <taxon>Ostariophysi</taxon>
        <taxon>Cypriniformes</taxon>
        <taxon>Cyprinidae</taxon>
        <taxon>Labeoninae</taxon>
        <taxon>Labeonini</taxon>
        <taxon>Cirrhinus</taxon>
    </lineage>
</organism>
<evidence type="ECO:0000313" key="5">
    <source>
        <dbReference type="EMBL" id="KAL0168483.1"/>
    </source>
</evidence>
<sequence length="444" mass="51243">MVGETGSGKTTLINVMINYMLDVKRENKVWFEITDDQSNRTSVYSQTSIITVYGFYLQESPINLTIIDTPGYGDTRGTDRDKEIGINLLSLSKSPEVINEIDAVCLVIDASQTRLSDRQQNIFDSVQSLFERDIAENSVLLLTHSSGTQPKNALTAVKEAKIKCAVNDKNQPEFFLFNNRQSDTADEEEDDKEYKMREEQSWILSFKGMSEFFKFLETIKPKPLRMSQDALCQQKLEAKIANLKQLVQSMGEKQNKLKEIHAALKQDKEYVRNNKNFEDEVEVSYKEKADIAPAAAEIMTCTFCEENCHYPDDTKMCDLLKDDLCTVCKNKCHYSKHVKETKIYVTKTKKEKRTNEDLQKQYDDKIENSMSEVKKLEEELQPLETEKIQLVNEAFDCLETLQKITLQHNDYLIDMLKEINEPEKAKTLEKIKTAGREKSMENRD</sequence>
<dbReference type="InterPro" id="IPR006703">
    <property type="entry name" value="G_AIG1"/>
</dbReference>
<gene>
    <name evidence="5" type="ORF">M9458_036705</name>
</gene>
<feature type="domain" description="AIG1-type G" evidence="4">
    <location>
        <begin position="2"/>
        <end position="189"/>
    </location>
</feature>
<dbReference type="Pfam" id="PF04548">
    <property type="entry name" value="AIG1"/>
    <property type="match status" value="1"/>
</dbReference>
<reference evidence="5 6" key="1">
    <citation type="submission" date="2024-05" db="EMBL/GenBank/DDBJ databases">
        <title>Genome sequencing and assembly of Indian major carp, Cirrhinus mrigala (Hamilton, 1822).</title>
        <authorList>
            <person name="Mohindra V."/>
            <person name="Chowdhury L.M."/>
            <person name="Lal K."/>
            <person name="Jena J.K."/>
        </authorList>
    </citation>
    <scope>NUCLEOTIDE SEQUENCE [LARGE SCALE GENOMIC DNA]</scope>
    <source>
        <strain evidence="5">CM1030</strain>
        <tissue evidence="5">Blood</tissue>
    </source>
</reference>
<dbReference type="Gene3D" id="3.40.50.300">
    <property type="entry name" value="P-loop containing nucleotide triphosphate hydrolases"/>
    <property type="match status" value="1"/>
</dbReference>
<keyword evidence="3" id="KW-0175">Coiled coil</keyword>
<comment type="similarity">
    <text evidence="1">Belongs to the TRAFAC class TrmE-Era-EngA-EngB-Septin-like GTPase superfamily. AIG1/Toc34/Toc159-like paraseptin GTPase family. IAN subfamily.</text>
</comment>
<protein>
    <recommendedName>
        <fullName evidence="4">AIG1-type G domain-containing protein</fullName>
    </recommendedName>
</protein>
<evidence type="ECO:0000256" key="3">
    <source>
        <dbReference type="SAM" id="Coils"/>
    </source>
</evidence>
<keyword evidence="6" id="KW-1185">Reference proteome</keyword>
<feature type="coiled-coil region" evidence="3">
    <location>
        <begin position="348"/>
        <end position="393"/>
    </location>
</feature>
<comment type="caution">
    <text evidence="5">The sequence shown here is derived from an EMBL/GenBank/DDBJ whole genome shotgun (WGS) entry which is preliminary data.</text>
</comment>
<proteinExistence type="inferred from homology"/>
<dbReference type="AlphaFoldDB" id="A0ABD0P675"/>
<dbReference type="Proteomes" id="UP001529510">
    <property type="component" value="Unassembled WGS sequence"/>
</dbReference>
<dbReference type="PANTHER" id="PTHR32046:SF11">
    <property type="entry name" value="IMMUNE-ASSOCIATED NUCLEOTIDE-BINDING PROTEIN 10-LIKE"/>
    <property type="match status" value="1"/>
</dbReference>
<evidence type="ECO:0000259" key="4">
    <source>
        <dbReference type="Pfam" id="PF04548"/>
    </source>
</evidence>
<dbReference type="InterPro" id="IPR027417">
    <property type="entry name" value="P-loop_NTPase"/>
</dbReference>
<dbReference type="PANTHER" id="PTHR32046">
    <property type="entry name" value="G DOMAIN-CONTAINING PROTEIN"/>
    <property type="match status" value="1"/>
</dbReference>
<accession>A0ABD0P675</accession>
<evidence type="ECO:0000256" key="1">
    <source>
        <dbReference type="ARBA" id="ARBA00008535"/>
    </source>
</evidence>
<dbReference type="EMBL" id="JAMKFB020000018">
    <property type="protein sequence ID" value="KAL0168483.1"/>
    <property type="molecule type" value="Genomic_DNA"/>
</dbReference>
<dbReference type="SUPFAM" id="SSF52540">
    <property type="entry name" value="P-loop containing nucleoside triphosphate hydrolases"/>
    <property type="match status" value="1"/>
</dbReference>
<keyword evidence="2" id="KW-0547">Nucleotide-binding</keyword>